<feature type="domain" description="Reverse transcriptase" evidence="1">
    <location>
        <begin position="1"/>
        <end position="160"/>
    </location>
</feature>
<dbReference type="SUPFAM" id="SSF56672">
    <property type="entry name" value="DNA/RNA polymerases"/>
    <property type="match status" value="1"/>
</dbReference>
<name>A0A0C2MV00_THEKT</name>
<dbReference type="CDD" id="cd01647">
    <property type="entry name" value="RT_LTR"/>
    <property type="match status" value="1"/>
</dbReference>
<dbReference type="OrthoDB" id="5990438at2759"/>
<protein>
    <submittedName>
        <fullName evidence="2">Retrovirus-related Pol polyprotein from transposon opus</fullName>
    </submittedName>
</protein>
<dbReference type="EMBL" id="JWZT01002990">
    <property type="protein sequence ID" value="KII67985.1"/>
    <property type="molecule type" value="Genomic_DNA"/>
</dbReference>
<keyword evidence="3" id="KW-1185">Reference proteome</keyword>
<gene>
    <name evidence="2" type="ORF">RF11_01986</name>
</gene>
<dbReference type="InterPro" id="IPR043128">
    <property type="entry name" value="Rev_trsase/Diguanyl_cyclase"/>
</dbReference>
<dbReference type="PANTHER" id="PTHR24559:SF444">
    <property type="entry name" value="REVERSE TRANSCRIPTASE DOMAIN-CONTAINING PROTEIN"/>
    <property type="match status" value="1"/>
</dbReference>
<dbReference type="InterPro" id="IPR000477">
    <property type="entry name" value="RT_dom"/>
</dbReference>
<dbReference type="Gene3D" id="3.30.70.270">
    <property type="match status" value="1"/>
</dbReference>
<dbReference type="PANTHER" id="PTHR24559">
    <property type="entry name" value="TRANSPOSON TY3-I GAG-POL POLYPROTEIN"/>
    <property type="match status" value="1"/>
</dbReference>
<dbReference type="OMA" id="DYCRINE"/>
<dbReference type="Pfam" id="PF00078">
    <property type="entry name" value="RVT_1"/>
    <property type="match status" value="1"/>
</dbReference>
<comment type="caution">
    <text evidence="2">The sequence shown here is derived from an EMBL/GenBank/DDBJ whole genome shotgun (WGS) entry which is preliminary data.</text>
</comment>
<evidence type="ECO:0000313" key="2">
    <source>
        <dbReference type="EMBL" id="KII67985.1"/>
    </source>
</evidence>
<accession>A0A0C2MV00</accession>
<reference evidence="2 3" key="1">
    <citation type="journal article" date="2014" name="Genome Biol. Evol.">
        <title>The genome of the myxosporean Thelohanellus kitauei shows adaptations to nutrient acquisition within its fish host.</title>
        <authorList>
            <person name="Yang Y."/>
            <person name="Xiong J."/>
            <person name="Zhou Z."/>
            <person name="Huo F."/>
            <person name="Miao W."/>
            <person name="Ran C."/>
            <person name="Liu Y."/>
            <person name="Zhang J."/>
            <person name="Feng J."/>
            <person name="Wang M."/>
            <person name="Wang M."/>
            <person name="Wang L."/>
            <person name="Yao B."/>
        </authorList>
    </citation>
    <scope>NUCLEOTIDE SEQUENCE [LARGE SCALE GENOMIC DNA]</scope>
    <source>
        <strain evidence="2">Wuqing</strain>
    </source>
</reference>
<sequence length="160" mass="17832">MLKAGVIRPSSSPWRAAVTLPQKKDGSRRFAVDYRQLNAVVPLDSYPLPSMEDMLDRLNGSSYFSTLDLKSAYWQIPIEEGDIPKTAFSAGPGLGLYEFTTMPFGLNGAPATCQRLMDIILKDSKNALAYLDDIIIFSPDRRSHKKHLRGTLDLLEKANI</sequence>
<evidence type="ECO:0000259" key="1">
    <source>
        <dbReference type="PROSITE" id="PS50878"/>
    </source>
</evidence>
<proteinExistence type="predicted"/>
<dbReference type="Proteomes" id="UP000031668">
    <property type="component" value="Unassembled WGS sequence"/>
</dbReference>
<organism evidence="2 3">
    <name type="scientific">Thelohanellus kitauei</name>
    <name type="common">Myxosporean</name>
    <dbReference type="NCBI Taxonomy" id="669202"/>
    <lineage>
        <taxon>Eukaryota</taxon>
        <taxon>Metazoa</taxon>
        <taxon>Cnidaria</taxon>
        <taxon>Myxozoa</taxon>
        <taxon>Myxosporea</taxon>
        <taxon>Bivalvulida</taxon>
        <taxon>Platysporina</taxon>
        <taxon>Myxobolidae</taxon>
        <taxon>Thelohanellus</taxon>
    </lineage>
</organism>
<dbReference type="AlphaFoldDB" id="A0A0C2MV00"/>
<evidence type="ECO:0000313" key="3">
    <source>
        <dbReference type="Proteomes" id="UP000031668"/>
    </source>
</evidence>
<dbReference type="Gene3D" id="3.10.10.10">
    <property type="entry name" value="HIV Type 1 Reverse Transcriptase, subunit A, domain 1"/>
    <property type="match status" value="1"/>
</dbReference>
<dbReference type="PROSITE" id="PS50878">
    <property type="entry name" value="RT_POL"/>
    <property type="match status" value="1"/>
</dbReference>
<dbReference type="InterPro" id="IPR043502">
    <property type="entry name" value="DNA/RNA_pol_sf"/>
</dbReference>
<dbReference type="InterPro" id="IPR053134">
    <property type="entry name" value="RNA-dir_DNA_polymerase"/>
</dbReference>